<dbReference type="RefSeq" id="WP_208925124.1">
    <property type="nucleotide sequence ID" value="NZ_LK996017.1"/>
</dbReference>
<protein>
    <submittedName>
        <fullName evidence="1">Uncharacterized protein</fullName>
    </submittedName>
</protein>
<organism evidence="1">
    <name type="scientific">Desulfitobacterium hafniense</name>
    <name type="common">Desulfitobacterium frappieri</name>
    <dbReference type="NCBI Taxonomy" id="49338"/>
    <lineage>
        <taxon>Bacteria</taxon>
        <taxon>Bacillati</taxon>
        <taxon>Bacillota</taxon>
        <taxon>Clostridia</taxon>
        <taxon>Eubacteriales</taxon>
        <taxon>Desulfitobacteriaceae</taxon>
        <taxon>Desulfitobacterium</taxon>
    </lineage>
</organism>
<sequence length="95" mass="10939">MELWKESLQTALDDRFDAAFKELTESNADVRDAVKQQVEASILLKDHPKYDDELKQIADSYFEAMQLLLGEYSQHMYIQGAKDCVTVLRELGVIK</sequence>
<gene>
    <name evidence="1" type="ORF">DPCES_0153</name>
</gene>
<evidence type="ECO:0000313" key="1">
    <source>
        <dbReference type="EMBL" id="CDX00040.1"/>
    </source>
</evidence>
<name>A0A098AVC7_DESHA</name>
<dbReference type="AlphaFoldDB" id="A0A098AVC7"/>
<dbReference type="PATRIC" id="fig|49338.4.peg.162"/>
<reference evidence="1" key="1">
    <citation type="submission" date="2014-07" db="EMBL/GenBank/DDBJ databases">
        <authorList>
            <person name="Hornung V.Bastian."/>
        </authorList>
    </citation>
    <scope>NUCLEOTIDE SEQUENCE</scope>
    <source>
        <strain evidence="1">PCE-S</strain>
    </source>
</reference>
<proteinExistence type="predicted"/>
<dbReference type="EMBL" id="LK996017">
    <property type="protein sequence ID" value="CDX00040.1"/>
    <property type="molecule type" value="Genomic_DNA"/>
</dbReference>
<accession>A0A098AVC7</accession>